<dbReference type="EMBL" id="KT007026">
    <property type="protein sequence ID" value="AKQ04002.1"/>
    <property type="molecule type" value="Genomic_DNA"/>
</dbReference>
<evidence type="ECO:0000259" key="3">
    <source>
        <dbReference type="Pfam" id="PF13406"/>
    </source>
</evidence>
<feature type="chain" id="PRO_5005209925" evidence="2">
    <location>
        <begin position="22"/>
        <end position="331"/>
    </location>
</feature>
<dbReference type="AlphaFoldDB" id="A0A0H4TBX6"/>
<dbReference type="GO" id="GO:0009253">
    <property type="term" value="P:peptidoglycan catabolic process"/>
    <property type="evidence" value="ECO:0007669"/>
    <property type="project" value="TreeGrafter"/>
</dbReference>
<dbReference type="Gene3D" id="1.10.8.350">
    <property type="entry name" value="Bacterial muramidase"/>
    <property type="match status" value="1"/>
</dbReference>
<dbReference type="PANTHER" id="PTHR30163:SF9">
    <property type="entry name" value="MEMBRANE-BOUND LYTIC MUREIN TRANSGLYCOSYLASE B"/>
    <property type="match status" value="1"/>
</dbReference>
<dbReference type="FunFam" id="1.10.8.350:FF:000001">
    <property type="entry name" value="Lytic murein transglycosylase B"/>
    <property type="match status" value="1"/>
</dbReference>
<dbReference type="InterPro" id="IPR011757">
    <property type="entry name" value="Lytic_transglycosylase_MltB"/>
</dbReference>
<reference evidence="4" key="1">
    <citation type="journal article" date="2015" name="ISME J.">
        <title>Aquifer environment selects for microbial species cohorts in sediment and groundwater.</title>
        <authorList>
            <person name="Hug L.A."/>
            <person name="Thomas B.C."/>
            <person name="Brown C.T."/>
            <person name="Frischkorn K.R."/>
            <person name="Williams K.H."/>
            <person name="Tringe S.G."/>
            <person name="Banfield J.F."/>
        </authorList>
    </citation>
    <scope>NUCLEOTIDE SEQUENCE</scope>
</reference>
<dbReference type="NCBIfam" id="TIGR02282">
    <property type="entry name" value="MltB"/>
    <property type="match status" value="1"/>
</dbReference>
<protein>
    <submittedName>
        <fullName evidence="4">Lytic murein transglycosylase B</fullName>
    </submittedName>
</protein>
<feature type="domain" description="Transglycosylase SLT" evidence="3">
    <location>
        <begin position="26"/>
        <end position="317"/>
    </location>
</feature>
<evidence type="ECO:0000313" key="4">
    <source>
        <dbReference type="EMBL" id="AKQ04002.1"/>
    </source>
</evidence>
<keyword evidence="2" id="KW-0732">Signal</keyword>
<dbReference type="GO" id="GO:0008933">
    <property type="term" value="F:peptidoglycan lytic transglycosylase activity"/>
    <property type="evidence" value="ECO:0007669"/>
    <property type="project" value="TreeGrafter"/>
</dbReference>
<dbReference type="PANTHER" id="PTHR30163">
    <property type="entry name" value="MEMBRANE-BOUND LYTIC MUREIN TRANSGLYCOSYLASE B"/>
    <property type="match status" value="1"/>
</dbReference>
<feature type="active site" evidence="1">
    <location>
        <position position="121"/>
    </location>
</feature>
<evidence type="ECO:0000256" key="1">
    <source>
        <dbReference type="PIRSR" id="PIRSR611757-1"/>
    </source>
</evidence>
<sequence>MQKIIKLTVLAVMINSGNAGAQLLDQKEISNFIDHMVSTHQYNRAELEAVFKRTNKSERVLAAISKPAEALPWYKYRPIFIQQNRIEQGLAFWVRHQDLLARAEKEYGVPAQIIVAIIGVETMYGTNTGKDRVMDALATLAFHYPIRAAFFRSELEHFLLLAREQNIDPLSLNGSYAGAMGMPQFISSSYRHYAVDFDRDGKIDIWNNPADAIGSVANYFCQHGWTLGQKVVVPGSVTGDKYTQTLTDDLKPGINAGMLYSYGIEINEKIPPGVNVKVLSLEGPDGEEIWICLNNFYVITRYNRSPLYAMAVYQLSEEILGKYGNNVAHLK</sequence>
<name>A0A0H4TBX6_9GAMM</name>
<dbReference type="SUPFAM" id="SSF53955">
    <property type="entry name" value="Lysozyme-like"/>
    <property type="match status" value="1"/>
</dbReference>
<dbReference type="InterPro" id="IPR023346">
    <property type="entry name" value="Lysozyme-like_dom_sf"/>
</dbReference>
<dbReference type="Gene3D" id="1.10.530.10">
    <property type="match status" value="1"/>
</dbReference>
<dbReference type="InterPro" id="IPR043426">
    <property type="entry name" value="MltB-like"/>
</dbReference>
<dbReference type="CDD" id="cd13399">
    <property type="entry name" value="Slt35-like"/>
    <property type="match status" value="1"/>
</dbReference>
<feature type="signal peptide" evidence="2">
    <location>
        <begin position="1"/>
        <end position="21"/>
    </location>
</feature>
<dbReference type="Pfam" id="PF13406">
    <property type="entry name" value="SLT_2"/>
    <property type="match status" value="1"/>
</dbReference>
<evidence type="ECO:0000256" key="2">
    <source>
        <dbReference type="SAM" id="SignalP"/>
    </source>
</evidence>
<accession>A0A0H4TBX6</accession>
<organism evidence="4">
    <name type="scientific">uncultured gamma proteobacterium Rifle_16ft_4_minimus_39789</name>
    <dbReference type="NCBI Taxonomy" id="1665200"/>
    <lineage>
        <taxon>Bacteria</taxon>
        <taxon>Pseudomonadati</taxon>
        <taxon>Pseudomonadota</taxon>
        <taxon>Gammaproteobacteria</taxon>
        <taxon>environmental samples</taxon>
    </lineage>
</organism>
<dbReference type="InterPro" id="IPR031304">
    <property type="entry name" value="SLT_2"/>
</dbReference>
<proteinExistence type="predicted"/>